<feature type="transmembrane region" description="Helical" evidence="13">
    <location>
        <begin position="7"/>
        <end position="30"/>
    </location>
</feature>
<organism evidence="14 15">
    <name type="scientific">Peptostreptococcus anaerobius 653-L</name>
    <dbReference type="NCBI Taxonomy" id="596329"/>
    <lineage>
        <taxon>Bacteria</taxon>
        <taxon>Bacillati</taxon>
        <taxon>Bacillota</taxon>
        <taxon>Clostridia</taxon>
        <taxon>Peptostreptococcales</taxon>
        <taxon>Peptostreptococcaceae</taxon>
        <taxon>Peptostreptococcus</taxon>
    </lineage>
</organism>
<evidence type="ECO:0000256" key="6">
    <source>
        <dbReference type="ARBA" id="ARBA00022538"/>
    </source>
</evidence>
<evidence type="ECO:0000256" key="1">
    <source>
        <dbReference type="ARBA" id="ARBA00004429"/>
    </source>
</evidence>
<keyword evidence="11 13" id="KW-0472">Membrane</keyword>
<keyword evidence="10" id="KW-0406">Ion transport</keyword>
<comment type="similarity">
    <text evidence="2">Belongs to the TrkH potassium transport family.</text>
</comment>
<protein>
    <submittedName>
        <fullName evidence="14">Potassium uptake protein, TrkH family</fullName>
    </submittedName>
</protein>
<dbReference type="EMBL" id="ADJN01000018">
    <property type="protein sequence ID" value="EFD05521.1"/>
    <property type="molecule type" value="Genomic_DNA"/>
</dbReference>
<dbReference type="InterPro" id="IPR003445">
    <property type="entry name" value="Cat_transpt"/>
</dbReference>
<dbReference type="AlphaFoldDB" id="D3MQX8"/>
<dbReference type="Pfam" id="PF02386">
    <property type="entry name" value="TrkH"/>
    <property type="match status" value="1"/>
</dbReference>
<evidence type="ECO:0000313" key="15">
    <source>
        <dbReference type="Proteomes" id="UP000004206"/>
    </source>
</evidence>
<dbReference type="InterPro" id="IPR004772">
    <property type="entry name" value="TrkH"/>
</dbReference>
<keyword evidence="8 12" id="KW-0630">Potassium</keyword>
<feature type="transmembrane region" description="Helical" evidence="13">
    <location>
        <begin position="331"/>
        <end position="356"/>
    </location>
</feature>
<dbReference type="PIRSF" id="PIRSF006247">
    <property type="entry name" value="TrkH"/>
    <property type="match status" value="1"/>
</dbReference>
<evidence type="ECO:0000256" key="12">
    <source>
        <dbReference type="PIRSR" id="PIRSR006247-1"/>
    </source>
</evidence>
<keyword evidence="3" id="KW-0813">Transport</keyword>
<proteinExistence type="inferred from homology"/>
<comment type="caution">
    <text evidence="14">The sequence shown here is derived from an EMBL/GenBank/DDBJ whole genome shotgun (WGS) entry which is preliminary data.</text>
</comment>
<accession>D3MQX8</accession>
<feature type="binding site" evidence="12">
    <location>
        <position position="431"/>
    </location>
    <ligand>
        <name>K(+)</name>
        <dbReference type="ChEBI" id="CHEBI:29103"/>
    </ligand>
</feature>
<evidence type="ECO:0000256" key="2">
    <source>
        <dbReference type="ARBA" id="ARBA00009137"/>
    </source>
</evidence>
<feature type="transmembrane region" description="Helical" evidence="13">
    <location>
        <begin position="68"/>
        <end position="90"/>
    </location>
</feature>
<dbReference type="GO" id="GO:0015379">
    <property type="term" value="F:potassium:chloride symporter activity"/>
    <property type="evidence" value="ECO:0007669"/>
    <property type="project" value="InterPro"/>
</dbReference>
<evidence type="ECO:0000256" key="4">
    <source>
        <dbReference type="ARBA" id="ARBA00022475"/>
    </source>
</evidence>
<feature type="transmembrane region" description="Helical" evidence="13">
    <location>
        <begin position="392"/>
        <end position="410"/>
    </location>
</feature>
<dbReference type="GO" id="GO:0046872">
    <property type="term" value="F:metal ion binding"/>
    <property type="evidence" value="ECO:0007669"/>
    <property type="project" value="UniProtKB-KW"/>
</dbReference>
<feature type="binding site" evidence="12">
    <location>
        <position position="111"/>
    </location>
    <ligand>
        <name>K(+)</name>
        <dbReference type="ChEBI" id="CHEBI:29103"/>
    </ligand>
</feature>
<dbReference type="eggNOG" id="COG0168">
    <property type="taxonomic scope" value="Bacteria"/>
</dbReference>
<keyword evidence="12" id="KW-0479">Metal-binding</keyword>
<evidence type="ECO:0000256" key="7">
    <source>
        <dbReference type="ARBA" id="ARBA00022692"/>
    </source>
</evidence>
<feature type="transmembrane region" description="Helical" evidence="13">
    <location>
        <begin position="132"/>
        <end position="152"/>
    </location>
</feature>
<feature type="binding site" evidence="12">
    <location>
        <position position="430"/>
    </location>
    <ligand>
        <name>K(+)</name>
        <dbReference type="ChEBI" id="CHEBI:29103"/>
    </ligand>
</feature>
<feature type="transmembrane region" description="Helical" evidence="13">
    <location>
        <begin position="182"/>
        <end position="206"/>
    </location>
</feature>
<keyword evidence="7 13" id="KW-0812">Transmembrane</keyword>
<dbReference type="PANTHER" id="PTHR32024">
    <property type="entry name" value="TRK SYSTEM POTASSIUM UPTAKE PROTEIN TRKG-RELATED"/>
    <property type="match status" value="1"/>
</dbReference>
<evidence type="ECO:0000256" key="11">
    <source>
        <dbReference type="ARBA" id="ARBA00023136"/>
    </source>
</evidence>
<dbReference type="OrthoDB" id="9810952at2"/>
<evidence type="ECO:0000256" key="9">
    <source>
        <dbReference type="ARBA" id="ARBA00022989"/>
    </source>
</evidence>
<keyword evidence="4" id="KW-1003">Cell membrane</keyword>
<evidence type="ECO:0000256" key="10">
    <source>
        <dbReference type="ARBA" id="ARBA00023065"/>
    </source>
</evidence>
<feature type="transmembrane region" description="Helical" evidence="13">
    <location>
        <begin position="234"/>
        <end position="259"/>
    </location>
</feature>
<keyword evidence="15" id="KW-1185">Reference proteome</keyword>
<name>D3MQX8_9FIRM</name>
<evidence type="ECO:0000313" key="14">
    <source>
        <dbReference type="EMBL" id="EFD05521.1"/>
    </source>
</evidence>
<feature type="transmembrane region" description="Helical" evidence="13">
    <location>
        <begin position="36"/>
        <end position="56"/>
    </location>
</feature>
<reference evidence="14 15" key="1">
    <citation type="submission" date="2010-01" db="EMBL/GenBank/DDBJ databases">
        <authorList>
            <person name="Dodson R."/>
            <person name="Madupu R."/>
            <person name="Durkin A.S."/>
            <person name="Torralba M."/>
            <person name="Methe B."/>
            <person name="Sutton G.G."/>
            <person name="Strausberg R.L."/>
            <person name="Nelson K.E."/>
        </authorList>
    </citation>
    <scope>NUCLEOTIDE SEQUENCE [LARGE SCALE GENOMIC DNA]</scope>
    <source>
        <strain evidence="14 15">653-L</strain>
    </source>
</reference>
<feature type="binding site" evidence="12">
    <location>
        <position position="313"/>
    </location>
    <ligand>
        <name>K(+)</name>
        <dbReference type="ChEBI" id="CHEBI:29103"/>
    </ligand>
</feature>
<dbReference type="PANTHER" id="PTHR32024:SF2">
    <property type="entry name" value="TRK SYSTEM POTASSIUM UPTAKE PROTEIN TRKG-RELATED"/>
    <property type="match status" value="1"/>
</dbReference>
<gene>
    <name evidence="14" type="ORF">HMPREF0631_0195</name>
</gene>
<dbReference type="RefSeq" id="WP_002843244.1">
    <property type="nucleotide sequence ID" value="NZ_ADJN01000018.1"/>
</dbReference>
<feature type="binding site" evidence="12">
    <location>
        <position position="314"/>
    </location>
    <ligand>
        <name>K(+)</name>
        <dbReference type="ChEBI" id="CHEBI:29103"/>
    </ligand>
</feature>
<evidence type="ECO:0000256" key="5">
    <source>
        <dbReference type="ARBA" id="ARBA00022519"/>
    </source>
</evidence>
<dbReference type="GeneID" id="79842365"/>
<comment type="subcellular location">
    <subcellularLocation>
        <location evidence="1">Cell inner membrane</location>
        <topology evidence="1">Multi-pass membrane protein</topology>
    </subcellularLocation>
</comment>
<feature type="transmembrane region" description="Helical" evidence="13">
    <location>
        <begin position="454"/>
        <end position="474"/>
    </location>
</feature>
<keyword evidence="9 13" id="KW-1133">Transmembrane helix</keyword>
<evidence type="ECO:0000256" key="3">
    <source>
        <dbReference type="ARBA" id="ARBA00022448"/>
    </source>
</evidence>
<dbReference type="Proteomes" id="UP000004206">
    <property type="component" value="Unassembled WGS sequence"/>
</dbReference>
<evidence type="ECO:0000256" key="13">
    <source>
        <dbReference type="SAM" id="Phobius"/>
    </source>
</evidence>
<keyword evidence="5" id="KW-0997">Cell inner membrane</keyword>
<feature type="binding site" evidence="12">
    <location>
        <position position="219"/>
    </location>
    <ligand>
        <name>K(+)</name>
        <dbReference type="ChEBI" id="CHEBI:29103"/>
    </ligand>
</feature>
<dbReference type="GO" id="GO:0005886">
    <property type="term" value="C:plasma membrane"/>
    <property type="evidence" value="ECO:0007669"/>
    <property type="project" value="UniProtKB-SubCell"/>
</dbReference>
<feature type="transmembrane region" description="Helical" evidence="13">
    <location>
        <begin position="271"/>
        <end position="293"/>
    </location>
</feature>
<evidence type="ECO:0000256" key="8">
    <source>
        <dbReference type="ARBA" id="ARBA00022958"/>
    </source>
</evidence>
<sequence length="483" mass="53284">MNYEMMLFVIMNIARVEGALMLLPALVALIYGENTVAGKILIIAVLCICLGSVFSRKRPKRSDIFVKDGLMIVGLAWVMFSLLGALPFYFTGAIPRFVDAFFETVSGFTTTGSTILTDIESLPYGIHFWRAFTHWVGGMGVLVFVMAVIPLAGSKSLNIMKAEVPGPTMDKIVPKTRQTAKILYLIYVALTVAEVVLLVLGGMPLFDALIHTFSTAGTGGFSNKADSVSFYDSAYIDGVITVFMALFGVNFNLFYLLLLGKFARVFKSEELRTYIGIIAVATLLITINIYPMYGSFLTSFRYSSFQVTTIITTTGMMTTDFNLWPSFSKGILLMLMFVGACAGSTGGGLKVSRVLLLGKYIKSEIRKIVHPRSIVSVKVDGKVMDDTVIRSVTAYIMIYMSILVVSYLMISLNELDLETTLTSVITCINNVGPGFGEIIGPTQNFSTLSDFSKLVLTLDMLIGRLEIYPILFIFSPRMFKRRF</sequence>
<keyword evidence="6" id="KW-0633">Potassium transport</keyword>
<feature type="binding site" evidence="12">
    <location>
        <position position="110"/>
    </location>
    <ligand>
        <name>K(+)</name>
        <dbReference type="ChEBI" id="CHEBI:29103"/>
    </ligand>
</feature>